<keyword evidence="4 6" id="KW-0067">ATP-binding</keyword>
<evidence type="ECO:0000313" key="7">
    <source>
        <dbReference type="Proteomes" id="UP000184694"/>
    </source>
</evidence>
<dbReference type="InterPro" id="IPR013563">
    <property type="entry name" value="Oligopep_ABC_C"/>
</dbReference>
<dbReference type="PANTHER" id="PTHR43776">
    <property type="entry name" value="TRANSPORT ATP-BINDING PROTEIN"/>
    <property type="match status" value="1"/>
</dbReference>
<dbReference type="STRING" id="1121457.SAMN02745161_0995"/>
<feature type="domain" description="ABC transporter" evidence="5">
    <location>
        <begin position="7"/>
        <end position="257"/>
    </location>
</feature>
<reference evidence="7" key="1">
    <citation type="submission" date="2016-11" db="EMBL/GenBank/DDBJ databases">
        <authorList>
            <person name="Varghese N."/>
            <person name="Submissions S."/>
        </authorList>
    </citation>
    <scope>NUCLEOTIDE SEQUENCE [LARGE SCALE GENOMIC DNA]</scope>
    <source>
        <strain evidence="7">DSM 17456</strain>
    </source>
</reference>
<dbReference type="InterPro" id="IPR017871">
    <property type="entry name" value="ABC_transporter-like_CS"/>
</dbReference>
<dbReference type="RefSeq" id="WP_074215859.1">
    <property type="nucleotide sequence ID" value="NZ_FSRG01000004.1"/>
</dbReference>
<sequence length="323" mass="35436">MSITTFLELKNVTRRFSVEQPLFSAAPRELMAVKDVSLCIEKGTTLGLVGESGCGKSTLAKIVAHLLPPSSGDVLLEGESIWHGSHEVIHSLPRRIQMIFQDPVSSLNPRKSIGKSIQEALDVHRVGSSADRKKAVNELLERVGMRAEHYGRYPHEFSGGQRQRIAIARALVLNPDFIVCDEAVSALDVSVQAQVLNLLADLQHDFGLTYMFISHDLAVIGHVSDVIAVMYLGRLVELASTQDLFDKALHPYTQMLLDAVPVPVPGRRSVGSNQTGDLPSPLAPPAGCPFHPRCKQAMPVCSKVLPQWLEIDKNHHVLCHLYA</sequence>
<evidence type="ECO:0000313" key="6">
    <source>
        <dbReference type="EMBL" id="SIN88255.1"/>
    </source>
</evidence>
<dbReference type="AlphaFoldDB" id="A0A1N6EYX1"/>
<dbReference type="Pfam" id="PF08352">
    <property type="entry name" value="oligo_HPY"/>
    <property type="match status" value="1"/>
</dbReference>
<evidence type="ECO:0000256" key="3">
    <source>
        <dbReference type="ARBA" id="ARBA00022741"/>
    </source>
</evidence>
<dbReference type="SMART" id="SM00382">
    <property type="entry name" value="AAA"/>
    <property type="match status" value="1"/>
</dbReference>
<organism evidence="6 7">
    <name type="scientific">Halodesulfovibrio marinisediminis DSM 17456</name>
    <dbReference type="NCBI Taxonomy" id="1121457"/>
    <lineage>
        <taxon>Bacteria</taxon>
        <taxon>Pseudomonadati</taxon>
        <taxon>Thermodesulfobacteriota</taxon>
        <taxon>Desulfovibrionia</taxon>
        <taxon>Desulfovibrionales</taxon>
        <taxon>Desulfovibrionaceae</taxon>
        <taxon>Halodesulfovibrio</taxon>
    </lineage>
</organism>
<evidence type="ECO:0000256" key="4">
    <source>
        <dbReference type="ARBA" id="ARBA00022840"/>
    </source>
</evidence>
<dbReference type="PANTHER" id="PTHR43776:SF7">
    <property type="entry name" value="D,D-DIPEPTIDE TRANSPORT ATP-BINDING PROTEIN DDPF-RELATED"/>
    <property type="match status" value="1"/>
</dbReference>
<gene>
    <name evidence="6" type="ORF">SAMN02745161_0995</name>
</gene>
<keyword evidence="3" id="KW-0547">Nucleotide-binding</keyword>
<dbReference type="GO" id="GO:0005524">
    <property type="term" value="F:ATP binding"/>
    <property type="evidence" value="ECO:0007669"/>
    <property type="project" value="UniProtKB-KW"/>
</dbReference>
<evidence type="ECO:0000256" key="2">
    <source>
        <dbReference type="ARBA" id="ARBA00022448"/>
    </source>
</evidence>
<dbReference type="NCBIfam" id="TIGR01727">
    <property type="entry name" value="oligo_HPY"/>
    <property type="match status" value="1"/>
</dbReference>
<dbReference type="GO" id="GO:0015833">
    <property type="term" value="P:peptide transport"/>
    <property type="evidence" value="ECO:0007669"/>
    <property type="project" value="InterPro"/>
</dbReference>
<dbReference type="GO" id="GO:0016887">
    <property type="term" value="F:ATP hydrolysis activity"/>
    <property type="evidence" value="ECO:0007669"/>
    <property type="project" value="InterPro"/>
</dbReference>
<keyword evidence="7" id="KW-1185">Reference proteome</keyword>
<dbReference type="CDD" id="cd03257">
    <property type="entry name" value="ABC_NikE_OppD_transporters"/>
    <property type="match status" value="1"/>
</dbReference>
<keyword evidence="2" id="KW-0813">Transport</keyword>
<protein>
    <submittedName>
        <fullName evidence="6">Peptide/nickel transport system ATP-binding protein</fullName>
    </submittedName>
</protein>
<accession>A0A1N6EYX1</accession>
<evidence type="ECO:0000256" key="1">
    <source>
        <dbReference type="ARBA" id="ARBA00005417"/>
    </source>
</evidence>
<dbReference type="EMBL" id="FSRG01000004">
    <property type="protein sequence ID" value="SIN88255.1"/>
    <property type="molecule type" value="Genomic_DNA"/>
</dbReference>
<evidence type="ECO:0000259" key="5">
    <source>
        <dbReference type="PROSITE" id="PS50893"/>
    </source>
</evidence>
<dbReference type="GO" id="GO:0055085">
    <property type="term" value="P:transmembrane transport"/>
    <property type="evidence" value="ECO:0007669"/>
    <property type="project" value="UniProtKB-ARBA"/>
</dbReference>
<dbReference type="InterPro" id="IPR050319">
    <property type="entry name" value="ABC_transp_ATP-bind"/>
</dbReference>
<dbReference type="InterPro" id="IPR003593">
    <property type="entry name" value="AAA+_ATPase"/>
</dbReference>
<dbReference type="OrthoDB" id="9809450at2"/>
<proteinExistence type="inferred from homology"/>
<dbReference type="PROSITE" id="PS50893">
    <property type="entry name" value="ABC_TRANSPORTER_2"/>
    <property type="match status" value="1"/>
</dbReference>
<dbReference type="Gene3D" id="3.40.50.300">
    <property type="entry name" value="P-loop containing nucleotide triphosphate hydrolases"/>
    <property type="match status" value="1"/>
</dbReference>
<dbReference type="InterPro" id="IPR027417">
    <property type="entry name" value="P-loop_NTPase"/>
</dbReference>
<comment type="similarity">
    <text evidence="1">Belongs to the ABC transporter superfamily.</text>
</comment>
<dbReference type="PROSITE" id="PS00211">
    <property type="entry name" value="ABC_TRANSPORTER_1"/>
    <property type="match status" value="1"/>
</dbReference>
<dbReference type="FunFam" id="3.40.50.300:FF:000016">
    <property type="entry name" value="Oligopeptide ABC transporter ATP-binding component"/>
    <property type="match status" value="1"/>
</dbReference>
<name>A0A1N6EYX1_9BACT</name>
<dbReference type="Proteomes" id="UP000184694">
    <property type="component" value="Unassembled WGS sequence"/>
</dbReference>
<dbReference type="SUPFAM" id="SSF52540">
    <property type="entry name" value="P-loop containing nucleoside triphosphate hydrolases"/>
    <property type="match status" value="1"/>
</dbReference>
<dbReference type="Pfam" id="PF00005">
    <property type="entry name" value="ABC_tran"/>
    <property type="match status" value="1"/>
</dbReference>
<dbReference type="InterPro" id="IPR003439">
    <property type="entry name" value="ABC_transporter-like_ATP-bd"/>
</dbReference>